<dbReference type="Proteomes" id="UP000887566">
    <property type="component" value="Unplaced"/>
</dbReference>
<proteinExistence type="predicted"/>
<evidence type="ECO:0000256" key="1">
    <source>
        <dbReference type="SAM" id="SignalP"/>
    </source>
</evidence>
<sequence>MKVAVFVFATLLALNILVEVRAVNLGDLLRDKGIRKPEELANMSDEDKRNTLIEEIHRRRNLDIPELQGKNNDELAKLI</sequence>
<name>A0A914V0Z1_9BILA</name>
<keyword evidence="2" id="KW-1185">Reference proteome</keyword>
<feature type="chain" id="PRO_5037939059" evidence="1">
    <location>
        <begin position="23"/>
        <end position="79"/>
    </location>
</feature>
<accession>A0A914V0Z1</accession>
<dbReference type="WBParaSite" id="PSAMB.scaffold1429size31616.g13075.t1">
    <property type="protein sequence ID" value="PSAMB.scaffold1429size31616.g13075.t1"/>
    <property type="gene ID" value="PSAMB.scaffold1429size31616.g13075"/>
</dbReference>
<keyword evidence="1" id="KW-0732">Signal</keyword>
<protein>
    <submittedName>
        <fullName evidence="3">Uncharacterized protein</fullName>
    </submittedName>
</protein>
<dbReference type="AlphaFoldDB" id="A0A914V0Z1"/>
<organism evidence="2 3">
    <name type="scientific">Plectus sambesii</name>
    <dbReference type="NCBI Taxonomy" id="2011161"/>
    <lineage>
        <taxon>Eukaryota</taxon>
        <taxon>Metazoa</taxon>
        <taxon>Ecdysozoa</taxon>
        <taxon>Nematoda</taxon>
        <taxon>Chromadorea</taxon>
        <taxon>Plectida</taxon>
        <taxon>Plectina</taxon>
        <taxon>Plectoidea</taxon>
        <taxon>Plectidae</taxon>
        <taxon>Plectus</taxon>
    </lineage>
</organism>
<reference evidence="3" key="1">
    <citation type="submission" date="2022-11" db="UniProtKB">
        <authorList>
            <consortium name="WormBaseParasite"/>
        </authorList>
    </citation>
    <scope>IDENTIFICATION</scope>
</reference>
<feature type="signal peptide" evidence="1">
    <location>
        <begin position="1"/>
        <end position="22"/>
    </location>
</feature>
<evidence type="ECO:0000313" key="3">
    <source>
        <dbReference type="WBParaSite" id="PSAMB.scaffold1429size31616.g13075.t1"/>
    </source>
</evidence>
<evidence type="ECO:0000313" key="2">
    <source>
        <dbReference type="Proteomes" id="UP000887566"/>
    </source>
</evidence>